<dbReference type="EMBL" id="JAGSPM010000008">
    <property type="protein sequence ID" value="MBR7747615.1"/>
    <property type="molecule type" value="Genomic_DNA"/>
</dbReference>
<accession>A0A941DHE2</accession>
<keyword evidence="8" id="KW-1185">Reference proteome</keyword>
<sequence>MQALWMLVATFLFSLMGVCVKLASETYNTAEIVTYRGAIGVIGIYLIMRWQNGTLRSSMIQGHVWRGIFGVTSLWLWFYSISKLPLSLSVTLSYMSSIWVAVILFATSWWKNRGKDVVHLPPQLVWSILLGFVGVVMLLRPTIRADQLFDSLIALCSGFIAALAYIQVRQMGVAGEPEYRVVFYFSLVCTAMGLLGQFWHFNTFTESQLAAHVNHHLFEPKGIALLLGVGIFAMVAQLAMTRSYRLGNPLVAANLQYVGIVFTSALDVMIWNLNLSWISWLGIAVILASGMIASSFNSGASAKTEAPDATNKTT</sequence>
<keyword evidence="4 5" id="KW-0472">Membrane</keyword>
<feature type="transmembrane region" description="Helical" evidence="5">
    <location>
        <begin position="149"/>
        <end position="169"/>
    </location>
</feature>
<feature type="transmembrane region" description="Helical" evidence="5">
    <location>
        <begin position="221"/>
        <end position="239"/>
    </location>
</feature>
<reference evidence="7 8" key="1">
    <citation type="submission" date="2021-04" db="EMBL/GenBank/DDBJ databases">
        <title>novel species isolated from subtropical streams in China.</title>
        <authorList>
            <person name="Lu H."/>
        </authorList>
    </citation>
    <scope>NUCLEOTIDE SEQUENCE [LARGE SCALE GENOMIC DNA]</scope>
    <source>
        <strain evidence="7 8">BYS107W</strain>
    </source>
</reference>
<organism evidence="7 8">
    <name type="scientific">Undibacterium baiyunense</name>
    <dbReference type="NCBI Taxonomy" id="2828731"/>
    <lineage>
        <taxon>Bacteria</taxon>
        <taxon>Pseudomonadati</taxon>
        <taxon>Pseudomonadota</taxon>
        <taxon>Betaproteobacteria</taxon>
        <taxon>Burkholderiales</taxon>
        <taxon>Oxalobacteraceae</taxon>
        <taxon>Undibacterium</taxon>
    </lineage>
</organism>
<evidence type="ECO:0000313" key="8">
    <source>
        <dbReference type="Proteomes" id="UP000680158"/>
    </source>
</evidence>
<dbReference type="PANTHER" id="PTHR22911">
    <property type="entry name" value="ACYL-MALONYL CONDENSING ENZYME-RELATED"/>
    <property type="match status" value="1"/>
</dbReference>
<dbReference type="RefSeq" id="WP_212685004.1">
    <property type="nucleotide sequence ID" value="NZ_JAGSPM010000008.1"/>
</dbReference>
<evidence type="ECO:0000259" key="6">
    <source>
        <dbReference type="Pfam" id="PF00892"/>
    </source>
</evidence>
<dbReference type="GO" id="GO:0016020">
    <property type="term" value="C:membrane"/>
    <property type="evidence" value="ECO:0007669"/>
    <property type="project" value="UniProtKB-SubCell"/>
</dbReference>
<protein>
    <submittedName>
        <fullName evidence="7">DMT family transporter</fullName>
    </submittedName>
</protein>
<keyword evidence="2 5" id="KW-0812">Transmembrane</keyword>
<dbReference type="AlphaFoldDB" id="A0A941DHE2"/>
<gene>
    <name evidence="7" type="ORF">KDM92_13580</name>
</gene>
<dbReference type="Pfam" id="PF00892">
    <property type="entry name" value="EamA"/>
    <property type="match status" value="2"/>
</dbReference>
<name>A0A941DHE2_9BURK</name>
<dbReference type="InterPro" id="IPR000620">
    <property type="entry name" value="EamA_dom"/>
</dbReference>
<feature type="transmembrane region" description="Helical" evidence="5">
    <location>
        <begin position="251"/>
        <end position="271"/>
    </location>
</feature>
<feature type="transmembrane region" description="Helical" evidence="5">
    <location>
        <begin position="277"/>
        <end position="296"/>
    </location>
</feature>
<feature type="transmembrane region" description="Helical" evidence="5">
    <location>
        <begin position="181"/>
        <end position="201"/>
    </location>
</feature>
<dbReference type="SUPFAM" id="SSF103481">
    <property type="entry name" value="Multidrug resistance efflux transporter EmrE"/>
    <property type="match status" value="1"/>
</dbReference>
<evidence type="ECO:0000256" key="4">
    <source>
        <dbReference type="ARBA" id="ARBA00023136"/>
    </source>
</evidence>
<evidence type="ECO:0000256" key="2">
    <source>
        <dbReference type="ARBA" id="ARBA00022692"/>
    </source>
</evidence>
<feature type="transmembrane region" description="Helical" evidence="5">
    <location>
        <begin position="63"/>
        <end position="80"/>
    </location>
</feature>
<feature type="transmembrane region" description="Helical" evidence="5">
    <location>
        <begin position="92"/>
        <end position="112"/>
    </location>
</feature>
<feature type="domain" description="EamA" evidence="6">
    <location>
        <begin position="152"/>
        <end position="291"/>
    </location>
</feature>
<evidence type="ECO:0000256" key="5">
    <source>
        <dbReference type="SAM" id="Phobius"/>
    </source>
</evidence>
<feature type="transmembrane region" description="Helical" evidence="5">
    <location>
        <begin position="33"/>
        <end position="51"/>
    </location>
</feature>
<proteinExistence type="predicted"/>
<feature type="transmembrane region" description="Helical" evidence="5">
    <location>
        <begin position="124"/>
        <end position="143"/>
    </location>
</feature>
<feature type="domain" description="EamA" evidence="6">
    <location>
        <begin position="3"/>
        <end position="138"/>
    </location>
</feature>
<keyword evidence="3 5" id="KW-1133">Transmembrane helix</keyword>
<comment type="subcellular location">
    <subcellularLocation>
        <location evidence="1">Membrane</location>
        <topology evidence="1">Multi-pass membrane protein</topology>
    </subcellularLocation>
</comment>
<evidence type="ECO:0000256" key="3">
    <source>
        <dbReference type="ARBA" id="ARBA00022989"/>
    </source>
</evidence>
<comment type="caution">
    <text evidence="7">The sequence shown here is derived from an EMBL/GenBank/DDBJ whole genome shotgun (WGS) entry which is preliminary data.</text>
</comment>
<evidence type="ECO:0000313" key="7">
    <source>
        <dbReference type="EMBL" id="MBR7747615.1"/>
    </source>
</evidence>
<dbReference type="InterPro" id="IPR037185">
    <property type="entry name" value="EmrE-like"/>
</dbReference>
<dbReference type="PANTHER" id="PTHR22911:SF6">
    <property type="entry name" value="SOLUTE CARRIER FAMILY 35 MEMBER G1"/>
    <property type="match status" value="1"/>
</dbReference>
<evidence type="ECO:0000256" key="1">
    <source>
        <dbReference type="ARBA" id="ARBA00004141"/>
    </source>
</evidence>
<dbReference type="Proteomes" id="UP000680158">
    <property type="component" value="Unassembled WGS sequence"/>
</dbReference>